<name>A0ABQ0CG24_9HYPO</name>
<evidence type="ECO:0000313" key="3">
    <source>
        <dbReference type="EMBL" id="GAB0132394.1"/>
    </source>
</evidence>
<feature type="compositionally biased region" description="Basic and acidic residues" evidence="1">
    <location>
        <begin position="60"/>
        <end position="84"/>
    </location>
</feature>
<dbReference type="Pfam" id="PF15377">
    <property type="entry name" value="DUF4604"/>
    <property type="match status" value="1"/>
</dbReference>
<evidence type="ECO:0000256" key="1">
    <source>
        <dbReference type="SAM" id="MobiDB-lite"/>
    </source>
</evidence>
<feature type="compositionally biased region" description="Basic and acidic residues" evidence="1">
    <location>
        <begin position="96"/>
        <end position="109"/>
    </location>
</feature>
<organism evidence="3 4">
    <name type="scientific">Epichloe bromicola</name>
    <dbReference type="NCBI Taxonomy" id="79588"/>
    <lineage>
        <taxon>Eukaryota</taxon>
        <taxon>Fungi</taxon>
        <taxon>Dikarya</taxon>
        <taxon>Ascomycota</taxon>
        <taxon>Pezizomycotina</taxon>
        <taxon>Sordariomycetes</taxon>
        <taxon>Hypocreomycetidae</taxon>
        <taxon>Hypocreales</taxon>
        <taxon>Clavicipitaceae</taxon>
        <taxon>Epichloe</taxon>
    </lineage>
</organism>
<evidence type="ECO:0000259" key="2">
    <source>
        <dbReference type="Pfam" id="PF15377"/>
    </source>
</evidence>
<dbReference type="Proteomes" id="UP001562357">
    <property type="component" value="Unassembled WGS sequence"/>
</dbReference>
<feature type="region of interest" description="Disordered" evidence="1">
    <location>
        <begin position="25"/>
        <end position="167"/>
    </location>
</feature>
<feature type="compositionally biased region" description="Basic residues" evidence="1">
    <location>
        <begin position="150"/>
        <end position="159"/>
    </location>
</feature>
<feature type="compositionally biased region" description="Basic and acidic residues" evidence="1">
    <location>
        <begin position="140"/>
        <end position="149"/>
    </location>
</feature>
<accession>A0ABQ0CG24</accession>
<feature type="domain" description="DUF4604" evidence="2">
    <location>
        <begin position="8"/>
        <end position="166"/>
    </location>
</feature>
<sequence length="167" mass="18007">MPEKITSKNLSYNSSLPPFLQRLHAQAGGVTGPDPLLAAQKRSVKRRSSSEEAEDAPLVVDEHGNSVDVQVERDGTVKEADPKGDVGLGDGDVPEVGEKTEKQDAENKSSIRTRKRKVGKVIGEDSSDAGAKNEVQKNSAGKDDAQVDRKVKKKAKKIKLSFDEDEG</sequence>
<comment type="caution">
    <text evidence="3">The sequence shown here is derived from an EMBL/GenBank/DDBJ whole genome shotgun (WGS) entry which is preliminary data.</text>
</comment>
<dbReference type="EMBL" id="BAAFGZ010000016">
    <property type="protein sequence ID" value="GAB0132394.1"/>
    <property type="molecule type" value="Genomic_DNA"/>
</dbReference>
<reference evidence="4" key="1">
    <citation type="submission" date="2024-06" db="EMBL/GenBank/DDBJ databases">
        <title>Draft Genome Sequences of Epichloe bromicola Strains Isolated from Elymus ciliaris.</title>
        <authorList>
            <consortium name="Epichloe bromicola genome sequencing consortium"/>
            <person name="Miura A."/>
            <person name="Imano S."/>
            <person name="Ashida A."/>
            <person name="Sato I."/>
            <person name="Chiba S."/>
            <person name="Tanaka A."/>
            <person name="Camagna M."/>
            <person name="Takemoto D."/>
        </authorList>
    </citation>
    <scope>NUCLEOTIDE SEQUENCE [LARGE SCALE GENOMIC DNA]</scope>
    <source>
        <strain evidence="4">DP</strain>
    </source>
</reference>
<keyword evidence="4" id="KW-1185">Reference proteome</keyword>
<evidence type="ECO:0000313" key="4">
    <source>
        <dbReference type="Proteomes" id="UP001562357"/>
    </source>
</evidence>
<proteinExistence type="predicted"/>
<protein>
    <recommendedName>
        <fullName evidence="2">DUF4604 domain-containing protein</fullName>
    </recommendedName>
</protein>
<gene>
    <name evidence="3" type="primary">g832</name>
    <name evidence="3" type="ORF">EsDP_00000832</name>
</gene>
<dbReference type="InterPro" id="IPR027911">
    <property type="entry name" value="DUF4604"/>
</dbReference>